<dbReference type="EMBL" id="BSPD01000049">
    <property type="protein sequence ID" value="GLS26412.1"/>
    <property type="molecule type" value="Genomic_DNA"/>
</dbReference>
<gene>
    <name evidence="1" type="ORF">GCM10007877_21270</name>
</gene>
<proteinExistence type="predicted"/>
<reference evidence="1 2" key="1">
    <citation type="journal article" date="2014" name="Int. J. Syst. Evol. Microbiol.">
        <title>Complete genome sequence of Corynebacterium casei LMG S-19264T (=DSM 44701T), isolated from a smear-ripened cheese.</title>
        <authorList>
            <consortium name="US DOE Joint Genome Institute (JGI-PGF)"/>
            <person name="Walter F."/>
            <person name="Albersmeier A."/>
            <person name="Kalinowski J."/>
            <person name="Ruckert C."/>
        </authorList>
    </citation>
    <scope>NUCLEOTIDE SEQUENCE [LARGE SCALE GENOMIC DNA]</scope>
    <source>
        <strain evidence="1 2">NBRC 110095</strain>
    </source>
</reference>
<comment type="caution">
    <text evidence="1">The sequence shown here is derived from an EMBL/GenBank/DDBJ whole genome shotgun (WGS) entry which is preliminary data.</text>
</comment>
<sequence>MTAAKLSQEAKLLNQIGSSVRSGDKLEEVHLSIPSEVNTLEIGALSLTVVERGATSLVVDVLPYIEERGKQLYLINIKREWLSNIELSAVYNKNEKCGNQVVNSNGIKYNLTKAITRLSN</sequence>
<accession>A0AA37TC42</accession>
<evidence type="ECO:0000313" key="1">
    <source>
        <dbReference type="EMBL" id="GLS26412.1"/>
    </source>
</evidence>
<organism evidence="1 2">
    <name type="scientific">Marinibactrum halimedae</name>
    <dbReference type="NCBI Taxonomy" id="1444977"/>
    <lineage>
        <taxon>Bacteria</taxon>
        <taxon>Pseudomonadati</taxon>
        <taxon>Pseudomonadota</taxon>
        <taxon>Gammaproteobacteria</taxon>
        <taxon>Cellvibrionales</taxon>
        <taxon>Cellvibrionaceae</taxon>
        <taxon>Marinibactrum</taxon>
    </lineage>
</organism>
<evidence type="ECO:0000313" key="2">
    <source>
        <dbReference type="Proteomes" id="UP001156870"/>
    </source>
</evidence>
<keyword evidence="2" id="KW-1185">Reference proteome</keyword>
<protein>
    <submittedName>
        <fullName evidence="1">Uncharacterized protein</fullName>
    </submittedName>
</protein>
<dbReference type="AlphaFoldDB" id="A0AA37TC42"/>
<name>A0AA37TC42_9GAMM</name>
<dbReference type="Proteomes" id="UP001156870">
    <property type="component" value="Unassembled WGS sequence"/>
</dbReference>